<organism evidence="2">
    <name type="scientific">hydrothermal vent metagenome</name>
    <dbReference type="NCBI Taxonomy" id="652676"/>
    <lineage>
        <taxon>unclassified sequences</taxon>
        <taxon>metagenomes</taxon>
        <taxon>ecological metagenomes</taxon>
    </lineage>
</organism>
<keyword evidence="1" id="KW-1133">Transmembrane helix</keyword>
<feature type="transmembrane region" description="Helical" evidence="1">
    <location>
        <begin position="32"/>
        <end position="52"/>
    </location>
</feature>
<gene>
    <name evidence="2" type="ORF">MNBD_GAMMA26-1357</name>
</gene>
<proteinExistence type="predicted"/>
<dbReference type="EMBL" id="UOFX01000094">
    <property type="protein sequence ID" value="VAX11827.1"/>
    <property type="molecule type" value="Genomic_DNA"/>
</dbReference>
<name>A0A3B1C4J3_9ZZZZ</name>
<reference evidence="2" key="1">
    <citation type="submission" date="2018-06" db="EMBL/GenBank/DDBJ databases">
        <authorList>
            <person name="Zhirakovskaya E."/>
        </authorList>
    </citation>
    <scope>NUCLEOTIDE SEQUENCE</scope>
</reference>
<keyword evidence="1" id="KW-0472">Membrane</keyword>
<evidence type="ECO:0000313" key="2">
    <source>
        <dbReference type="EMBL" id="VAX11827.1"/>
    </source>
</evidence>
<protein>
    <submittedName>
        <fullName evidence="2">Uncharacterized protein</fullName>
    </submittedName>
</protein>
<feature type="transmembrane region" description="Helical" evidence="1">
    <location>
        <begin position="59"/>
        <end position="79"/>
    </location>
</feature>
<dbReference type="AlphaFoldDB" id="A0A3B1C4J3"/>
<keyword evidence="1" id="KW-0812">Transmembrane</keyword>
<sequence>MMKQWLRILFLPVLNLFESGSGSFDYKPLNRAILVILGSLFVGLAMLVTLFAPGEDLSYLFPVVVFGGIGVLSLVIGFLGTDRAVAKIWGSGSSRSSR</sequence>
<accession>A0A3B1C4J3</accession>
<evidence type="ECO:0000256" key="1">
    <source>
        <dbReference type="SAM" id="Phobius"/>
    </source>
</evidence>